<accession>A0A6J5N3V0</accession>
<proteinExistence type="predicted"/>
<reference evidence="1" key="1">
    <citation type="submission" date="2020-04" db="EMBL/GenBank/DDBJ databases">
        <authorList>
            <person name="Chiriac C."/>
            <person name="Salcher M."/>
            <person name="Ghai R."/>
            <person name="Kavagutti S V."/>
        </authorList>
    </citation>
    <scope>NUCLEOTIDE SEQUENCE</scope>
</reference>
<evidence type="ECO:0000313" key="1">
    <source>
        <dbReference type="EMBL" id="CAB4152681.1"/>
    </source>
</evidence>
<protein>
    <submittedName>
        <fullName evidence="1">Uncharacterized protein</fullName>
    </submittedName>
</protein>
<name>A0A6J5N3V0_9CAUD</name>
<sequence>MKNKTFDIYITNEVKRATIEISIGKSEKYKYGRKHLFGQFDFEINYKGDRWECLPDFEIDNLKFTDEDDNEIALRPENMKRIETDIVDQLNNMDFEDQINFGVDEDRVRFYDDTPAQPITL</sequence>
<dbReference type="EMBL" id="LR796579">
    <property type="protein sequence ID" value="CAB4152681.1"/>
    <property type="molecule type" value="Genomic_DNA"/>
</dbReference>
<organism evidence="1">
    <name type="scientific">uncultured Caudovirales phage</name>
    <dbReference type="NCBI Taxonomy" id="2100421"/>
    <lineage>
        <taxon>Viruses</taxon>
        <taxon>Duplodnaviria</taxon>
        <taxon>Heunggongvirae</taxon>
        <taxon>Uroviricota</taxon>
        <taxon>Caudoviricetes</taxon>
        <taxon>Peduoviridae</taxon>
        <taxon>Maltschvirus</taxon>
        <taxon>Maltschvirus maltsch</taxon>
    </lineage>
</organism>
<gene>
    <name evidence="1" type="ORF">UFOVP611_25</name>
</gene>